<keyword evidence="2" id="KW-0812">Transmembrane</keyword>
<evidence type="ECO:0000256" key="1">
    <source>
        <dbReference type="SAM" id="MobiDB-lite"/>
    </source>
</evidence>
<gene>
    <name evidence="3" type="ORF">HNR02_002999</name>
</gene>
<evidence type="ECO:0000313" key="4">
    <source>
        <dbReference type="Proteomes" id="UP000549616"/>
    </source>
</evidence>
<feature type="transmembrane region" description="Helical" evidence="2">
    <location>
        <begin position="41"/>
        <end position="64"/>
    </location>
</feature>
<feature type="compositionally biased region" description="Low complexity" evidence="1">
    <location>
        <begin position="71"/>
        <end position="84"/>
    </location>
</feature>
<accession>A0A853B507</accession>
<dbReference type="EMBL" id="JACCFK010000001">
    <property type="protein sequence ID" value="NYI89676.1"/>
    <property type="molecule type" value="Genomic_DNA"/>
</dbReference>
<protein>
    <submittedName>
        <fullName evidence="3">Uncharacterized protein</fullName>
    </submittedName>
</protein>
<name>A0A853B507_9PSEU</name>
<organism evidence="3 4">
    <name type="scientific">Amycolatopsis endophytica</name>
    <dbReference type="NCBI Taxonomy" id="860233"/>
    <lineage>
        <taxon>Bacteria</taxon>
        <taxon>Bacillati</taxon>
        <taxon>Actinomycetota</taxon>
        <taxon>Actinomycetes</taxon>
        <taxon>Pseudonocardiales</taxon>
        <taxon>Pseudonocardiaceae</taxon>
        <taxon>Amycolatopsis</taxon>
    </lineage>
</organism>
<evidence type="ECO:0000256" key="2">
    <source>
        <dbReference type="SAM" id="Phobius"/>
    </source>
</evidence>
<dbReference type="RefSeq" id="WP_312861016.1">
    <property type="nucleotide sequence ID" value="NZ_JACCFK010000001.1"/>
</dbReference>
<feature type="compositionally biased region" description="Pro residues" evidence="1">
    <location>
        <begin position="93"/>
        <end position="105"/>
    </location>
</feature>
<reference evidence="3 4" key="1">
    <citation type="submission" date="2020-07" db="EMBL/GenBank/DDBJ databases">
        <title>Sequencing the genomes of 1000 actinobacteria strains.</title>
        <authorList>
            <person name="Klenk H.-P."/>
        </authorList>
    </citation>
    <scope>NUCLEOTIDE SEQUENCE [LARGE SCALE GENOMIC DNA]</scope>
    <source>
        <strain evidence="3 4">DSM 104006</strain>
    </source>
</reference>
<keyword evidence="2" id="KW-0472">Membrane</keyword>
<sequence>MNFEDELNRLFQDERVDIPVRPGAELAVVAGARRRRRRRHAAAVTGGGLTIAVLAVAGIALGGVGGGRQDTLPATHPPVTTVPTSAESLVQPPASPTSPVSPPPLSSSAGTATTTSGASGGGQRTSRSSGPATSSQLRAASTDRTLGPTGWGRLTLGMSESAALATDEFDLSEGVSGSPCHRYWLRNGGSTPVDISPTYGVARIPAKPDVTTPEGFGRGSTDAEVMAAYPDATITNYTITTPVPGNAKAVYIFNTSPAQTISSLRLELLTHNC</sequence>
<keyword evidence="2" id="KW-1133">Transmembrane helix</keyword>
<dbReference type="Proteomes" id="UP000549616">
    <property type="component" value="Unassembled WGS sequence"/>
</dbReference>
<dbReference type="AlphaFoldDB" id="A0A853B507"/>
<comment type="caution">
    <text evidence="3">The sequence shown here is derived from an EMBL/GenBank/DDBJ whole genome shotgun (WGS) entry which is preliminary data.</text>
</comment>
<feature type="region of interest" description="Disordered" evidence="1">
    <location>
        <begin position="70"/>
        <end position="150"/>
    </location>
</feature>
<feature type="compositionally biased region" description="Low complexity" evidence="1">
    <location>
        <begin position="106"/>
        <end position="117"/>
    </location>
</feature>
<keyword evidence="4" id="KW-1185">Reference proteome</keyword>
<proteinExistence type="predicted"/>
<evidence type="ECO:0000313" key="3">
    <source>
        <dbReference type="EMBL" id="NYI89676.1"/>
    </source>
</evidence>
<feature type="compositionally biased region" description="Polar residues" evidence="1">
    <location>
        <begin position="131"/>
        <end position="144"/>
    </location>
</feature>